<dbReference type="InterPro" id="IPR002711">
    <property type="entry name" value="HNH"/>
</dbReference>
<dbReference type="GO" id="GO:0004519">
    <property type="term" value="F:endonuclease activity"/>
    <property type="evidence" value="ECO:0007669"/>
    <property type="project" value="InterPro"/>
</dbReference>
<sequence>MSERVAIEPGPAAGWWQADRAALMSALVQRERAIRRSRAEQDAILAEITSRGVSAEFGYPTGEALLRDTVRVDRGEARKRLARAVACYPTRAGTVDVPATAPAAGRAHRAGEIDGEHVEAIAGALGELPGEVPVVEREEGERILVELAQRSTPAVVRRAGRHLVARLDPDGQRPRDDEPARPRRELLLGWRRDGRLGFSGVLDRETGQQLQTALSPLAKPQPAADGQRDQRSTGQRHGDAFAEMIDLVLDEGKLPIEGGEKPRVILTLPLAELRDATTTTTEANAGTTGALLNHDMPVTGEQARRIACDAGILPAVLGTRGEVLDLGREQRLVSTAQRRALTLRDGGCVFPGCDRPHRWCHAHHIQHWADGGTTDLANLALLCGEHHRLIHHSDWQIHPGPHGRPYCTPPAWLARASHHDLPPPPTHAVA</sequence>
<dbReference type="EMBL" id="JACCKD010000001">
    <property type="protein sequence ID" value="MBA0123937.1"/>
    <property type="molecule type" value="Genomic_DNA"/>
</dbReference>
<dbReference type="RefSeq" id="WP_180890867.1">
    <property type="nucleotide sequence ID" value="NZ_JACCKD010000001.1"/>
</dbReference>
<proteinExistence type="inferred from homology"/>
<evidence type="ECO:0000256" key="2">
    <source>
        <dbReference type="SAM" id="MobiDB-lite"/>
    </source>
</evidence>
<dbReference type="Proteomes" id="UP000582974">
    <property type="component" value="Unassembled WGS sequence"/>
</dbReference>
<dbReference type="SMART" id="SM00507">
    <property type="entry name" value="HNHc"/>
    <property type="match status" value="1"/>
</dbReference>
<gene>
    <name evidence="4" type="ORF">H0B56_00080</name>
</gene>
<protein>
    <submittedName>
        <fullName evidence="4">DUF222 domain-containing protein</fullName>
    </submittedName>
</protein>
<dbReference type="Gene3D" id="1.10.30.50">
    <property type="match status" value="1"/>
</dbReference>
<dbReference type="InterPro" id="IPR003870">
    <property type="entry name" value="DUF222"/>
</dbReference>
<dbReference type="CDD" id="cd00085">
    <property type="entry name" value="HNHc"/>
    <property type="match status" value="1"/>
</dbReference>
<dbReference type="AlphaFoldDB" id="A0A838A6F5"/>
<dbReference type="GO" id="GO:0008270">
    <property type="term" value="F:zinc ion binding"/>
    <property type="evidence" value="ECO:0007669"/>
    <property type="project" value="InterPro"/>
</dbReference>
<evidence type="ECO:0000259" key="3">
    <source>
        <dbReference type="SMART" id="SM00507"/>
    </source>
</evidence>
<evidence type="ECO:0000313" key="5">
    <source>
        <dbReference type="Proteomes" id="UP000582974"/>
    </source>
</evidence>
<dbReference type="Pfam" id="PF01844">
    <property type="entry name" value="HNH"/>
    <property type="match status" value="1"/>
</dbReference>
<name>A0A838A6F5_9PSEU</name>
<comment type="similarity">
    <text evidence="1">Belongs to the Rv1128c/1148c/1588c/1702c/1945/3466 family.</text>
</comment>
<reference evidence="4 5" key="1">
    <citation type="submission" date="2020-07" db="EMBL/GenBank/DDBJ databases">
        <title>Genome of Haloechinothrix sp.</title>
        <authorList>
            <person name="Tang S.-K."/>
            <person name="Yang L."/>
            <person name="Zhu W.-Y."/>
        </authorList>
    </citation>
    <scope>NUCLEOTIDE SEQUENCE [LARGE SCALE GENOMIC DNA]</scope>
    <source>
        <strain evidence="4 5">YIM 98757</strain>
    </source>
</reference>
<comment type="caution">
    <text evidence="4">The sequence shown here is derived from an EMBL/GenBank/DDBJ whole genome shotgun (WGS) entry which is preliminary data.</text>
</comment>
<dbReference type="InterPro" id="IPR003615">
    <property type="entry name" value="HNH_nuc"/>
</dbReference>
<feature type="domain" description="HNH nuclease" evidence="3">
    <location>
        <begin position="336"/>
        <end position="388"/>
    </location>
</feature>
<organism evidence="4 5">
    <name type="scientific">Haloechinothrix aidingensis</name>
    <dbReference type="NCBI Taxonomy" id="2752311"/>
    <lineage>
        <taxon>Bacteria</taxon>
        <taxon>Bacillati</taxon>
        <taxon>Actinomycetota</taxon>
        <taxon>Actinomycetes</taxon>
        <taxon>Pseudonocardiales</taxon>
        <taxon>Pseudonocardiaceae</taxon>
        <taxon>Haloechinothrix</taxon>
    </lineage>
</organism>
<feature type="compositionally biased region" description="Basic and acidic residues" evidence="2">
    <location>
        <begin position="226"/>
        <end position="236"/>
    </location>
</feature>
<keyword evidence="5" id="KW-1185">Reference proteome</keyword>
<evidence type="ECO:0000313" key="4">
    <source>
        <dbReference type="EMBL" id="MBA0123937.1"/>
    </source>
</evidence>
<feature type="region of interest" description="Disordered" evidence="2">
    <location>
        <begin position="214"/>
        <end position="236"/>
    </location>
</feature>
<evidence type="ECO:0000256" key="1">
    <source>
        <dbReference type="ARBA" id="ARBA00023450"/>
    </source>
</evidence>
<dbReference type="GO" id="GO:0003676">
    <property type="term" value="F:nucleic acid binding"/>
    <property type="evidence" value="ECO:0007669"/>
    <property type="project" value="InterPro"/>
</dbReference>
<accession>A0A838A6F5</accession>
<dbReference type="Pfam" id="PF02720">
    <property type="entry name" value="DUF222"/>
    <property type="match status" value="1"/>
</dbReference>